<evidence type="ECO:0008006" key="10">
    <source>
        <dbReference type="Google" id="ProtNLM"/>
    </source>
</evidence>
<dbReference type="GO" id="GO:0007097">
    <property type="term" value="P:nuclear migration"/>
    <property type="evidence" value="ECO:0007669"/>
    <property type="project" value="TreeGrafter"/>
</dbReference>
<dbReference type="InterPro" id="IPR039008">
    <property type="entry name" value="IF_rod_dom"/>
</dbReference>
<reference evidence="8" key="1">
    <citation type="submission" date="2021-02" db="EMBL/GenBank/DDBJ databases">
        <authorList>
            <person name="Nowell W R."/>
        </authorList>
    </citation>
    <scope>NUCLEOTIDE SEQUENCE</scope>
</reference>
<dbReference type="Gene3D" id="2.60.40.1260">
    <property type="entry name" value="Lamin Tail domain"/>
    <property type="match status" value="1"/>
</dbReference>
<dbReference type="GO" id="GO:0006998">
    <property type="term" value="P:nuclear envelope organization"/>
    <property type="evidence" value="ECO:0007669"/>
    <property type="project" value="TreeGrafter"/>
</dbReference>
<feature type="domain" description="LTD" evidence="5">
    <location>
        <begin position="2052"/>
        <end position="2170"/>
    </location>
</feature>
<gene>
    <name evidence="7" type="ORF">EDS130_LOCUS9158</name>
    <name evidence="8" type="ORF">XAT740_LOCUS45007</name>
</gene>
<dbReference type="GO" id="GO:0090435">
    <property type="term" value="P:protein localization to nuclear envelope"/>
    <property type="evidence" value="ECO:0007669"/>
    <property type="project" value="TreeGrafter"/>
</dbReference>
<evidence type="ECO:0000313" key="9">
    <source>
        <dbReference type="Proteomes" id="UP000663828"/>
    </source>
</evidence>
<dbReference type="SMART" id="SM01391">
    <property type="entry name" value="Filament"/>
    <property type="match status" value="1"/>
</dbReference>
<sequence length="2173" mass="244072">MSSKHTIFAETVNSFGIPLKSNGSKATTTVIAIRETEKPDVHDMNYLNHRFAAYVERVRFLEGQNRKLQLEIDQIRSQWTSQKHRLKEMYEIEVREACHIIDDTEKDRIEADLRVRHAEQELTQLKDKFTSLVGKGSDRRKIDQLQKQICDNEADIHLFHRRLNDLQEEQKRYRMTSQNLILDIQQITKELDHEIITRVQLENQKEKLEEEIELLKRLHAQKIEQIKQISLINVSFDPTNLFEHQLSTAIKTIRAEYDQRNYHLRNELEAWYQWKVAQAIQDVQSCRAIEQTENVRSKDEFRKLEVLMAESRQDIAAMRQRNGSIENRIRELEKSIRSERDGQIRATDEHYHQIQDLQARLDELDRDYTDVISTKSSLHSEIAGYRKLLDGREHSASLAPLSTQPLNHLQSERPYADSYPRFRTKPSSGPILRNNYSILTPCVPFRSVESTQTETTIFDKVYGRHRRPLTISSNIPWTSIVEHSWSQQWNEGDVIQTRSFKAKTFYEASHIRGLRRRKSITPPSSDYTDAYLSMFAPKPNPRRSMYRLTTPIFANVEPLPSVSRRIDLSTDNEFRTSETRFNPVNSILTSNSFDRANLISAPSSNLLSVSSKDSSSFENQLSDSNYSSSKEITDVQPQLSSSAYLVTDRSESPYENIAIMAPPTDLIPSLSSSPKPSVSRQSSLVNDTNQDDVNLEKAEKLNASLMFIDEDTHPTPVMTSTLESAITPTETKPERERAPSVDLSDVAARPIEMLENTITKYDTLINEISDILASVSPIHSTLSSMSPNKNVVDHEVSSDSSPTLPPKRVETQKLPGLIKKPCIQRAKRKDMIRGDSYSKIITAIIDLDKEMTPPMDISKPPSIEQIKEEVETEPIDEDRTLTLSNDTRQTATMALTTERQQEIPLVIDSIKINKASSMGENQMKETHAEIATDVADNDNQHIMEERVPSESSTNLTEQEHIYESNKPVSSISAEAFVSDIQDVVQEHLLSQPAVAETIPDAPQIPEASTVKLQLAPLKIRTKFHVRQIKSISSIEASSSSSEFADRRTTSLDSGDFQIGQDEPLNITKDALNPQLVATTESFQQGASSAEEHPVNIETGVQLVPENEANQNEISIPPVNIIEDEAIIMPPPFPTIVSPIDRLSDLISNRYISSDVYHGYLGDHTQFVENAPEIDSESIEQSILTALRQTISTSITSHMEDIPNVVTSMQMKTPVGMNDQETDHSLQYDTNRNKEITETHEKHKSVTNDSSTQKQENLPTILSVESIFTKDMKKSPTPSSSEQLNDSAINLTESTNTLPAEATQETILLNEIEAKAEQRNFVDVKTPSVAEPILSPVEEMQAISVIPSASTGAPEESTTDFAPYVVSDADVPIMINDASSSTTPAIQTDLEALEINVMPGNEIDMRSQEDISEIEYASIELTDTSIADERLEDATPSFVSVDDTLASMVCSTSFSLTRDQPVINKASEIQIVPTGSFLLEEVEQIAPYEKSPTLASEERASPTTIISKKLTTEDTSQFPPSSTSAVALENTDILATKEMSELKPADNHHENIVQKLMNNTTEIVSSQSETTDRISEDPVVLEPITIEIDNDVLQQLTSTNSEYENVVPNLNVDLGRISPTNTEPNSFELIHALRGHSIASPLSLDQHFRPQEKSTSSTTSSPITSSDRYVSYAIHQMHDSSQDRLPVIPISEDMPNYAIREEKRFLQPLPVAHRSALKDDDLTEFDASDNLTSQSDDILYRRLYRSSPCRLKNLDTSSTDEDVDEEFEEHDLTNIHRISDKTTETSSSISTHDERYHRYDLVTTPSSHESSPALAKQQLDDVYIIPGYPGLWRTTTDEGDTSLPIDYDADDETKGVVRTRIAAPVSDSLRRPLSFQPHRDQTMNSIPTEILTTGIPLRPDTLDAFNQPANELAFDISEADSYQTCPSSIARPQRQMELTEHEQLQNKVCSSPEESIFLICERERGVSLPITMNINCDEITFRLSTSTPNDAQLCPSIETDLSSNPLLKPSSPNPTSMSSLSIQKSNQQIPSTWLNNVNTVTTTTEGSDGPLQSRVTFQKSAKGPISISECHTQGHYIVVDNTSQSKNIDLTNWIICQENNTGEKIHFTFPEHAPLKANHSLKILAKAFESELKNNDDLIATSVSTWHTGSHIVTTLINPDGKERATLTKKTFIS</sequence>
<keyword evidence="2 3" id="KW-0175">Coiled coil</keyword>
<dbReference type="Gene3D" id="1.20.5.170">
    <property type="match status" value="1"/>
</dbReference>
<dbReference type="PANTHER" id="PTHR45721:SF12">
    <property type="entry name" value="INTERMEDIATE FILAMENT PROTEIN IFA-1"/>
    <property type="match status" value="1"/>
</dbReference>
<keyword evidence="9" id="KW-1185">Reference proteome</keyword>
<evidence type="ECO:0000256" key="3">
    <source>
        <dbReference type="SAM" id="Coils"/>
    </source>
</evidence>
<protein>
    <recommendedName>
        <fullName evidence="10">IF rod domain-containing protein</fullName>
    </recommendedName>
</protein>
<dbReference type="InterPro" id="IPR001322">
    <property type="entry name" value="Lamin_tail_dom"/>
</dbReference>
<dbReference type="EMBL" id="CAJNOR010005797">
    <property type="protein sequence ID" value="CAF1576418.1"/>
    <property type="molecule type" value="Genomic_DNA"/>
</dbReference>
<feature type="compositionally biased region" description="Polar residues" evidence="4">
    <location>
        <begin position="617"/>
        <end position="634"/>
    </location>
</feature>
<dbReference type="GO" id="GO:0051664">
    <property type="term" value="P:nuclear pore localization"/>
    <property type="evidence" value="ECO:0007669"/>
    <property type="project" value="TreeGrafter"/>
</dbReference>
<feature type="domain" description="IF rod" evidence="6">
    <location>
        <begin position="40"/>
        <end position="396"/>
    </location>
</feature>
<comment type="caution">
    <text evidence="8">The sequence shown here is derived from an EMBL/GenBank/DDBJ whole genome shotgun (WGS) entry which is preliminary data.</text>
</comment>
<feature type="compositionally biased region" description="Low complexity" evidence="4">
    <location>
        <begin position="666"/>
        <end position="684"/>
    </location>
</feature>
<evidence type="ECO:0000259" key="5">
    <source>
        <dbReference type="PROSITE" id="PS51841"/>
    </source>
</evidence>
<feature type="region of interest" description="Disordered" evidence="4">
    <location>
        <begin position="607"/>
        <end position="634"/>
    </location>
</feature>
<dbReference type="Pfam" id="PF00038">
    <property type="entry name" value="Filament"/>
    <property type="match status" value="1"/>
</dbReference>
<dbReference type="EMBL" id="CAJNOJ010000030">
    <property type="protein sequence ID" value="CAF0888530.1"/>
    <property type="molecule type" value="Genomic_DNA"/>
</dbReference>
<dbReference type="OrthoDB" id="2441647at2759"/>
<feature type="coiled-coil region" evidence="3">
    <location>
        <begin position="184"/>
        <end position="225"/>
    </location>
</feature>
<feature type="region of interest" description="Disordered" evidence="4">
    <location>
        <begin position="1036"/>
        <end position="1059"/>
    </location>
</feature>
<evidence type="ECO:0000313" key="8">
    <source>
        <dbReference type="EMBL" id="CAF1576418.1"/>
    </source>
</evidence>
<dbReference type="Gene3D" id="1.20.5.1160">
    <property type="entry name" value="Vasodilator-stimulated phosphoprotein"/>
    <property type="match status" value="1"/>
</dbReference>
<proteinExistence type="predicted"/>
<dbReference type="GO" id="GO:0031507">
    <property type="term" value="P:heterochromatin formation"/>
    <property type="evidence" value="ECO:0007669"/>
    <property type="project" value="TreeGrafter"/>
</dbReference>
<dbReference type="GO" id="GO:0005882">
    <property type="term" value="C:intermediate filament"/>
    <property type="evidence" value="ECO:0007669"/>
    <property type="project" value="UniProtKB-KW"/>
</dbReference>
<name>A0A815Z0F3_ADIRI</name>
<organism evidence="8 9">
    <name type="scientific">Adineta ricciae</name>
    <name type="common">Rotifer</name>
    <dbReference type="NCBI Taxonomy" id="249248"/>
    <lineage>
        <taxon>Eukaryota</taxon>
        <taxon>Metazoa</taxon>
        <taxon>Spiralia</taxon>
        <taxon>Gnathifera</taxon>
        <taxon>Rotifera</taxon>
        <taxon>Eurotatoria</taxon>
        <taxon>Bdelloidea</taxon>
        <taxon>Adinetida</taxon>
        <taxon>Adinetidae</taxon>
        <taxon>Adineta</taxon>
    </lineage>
</organism>
<dbReference type="Proteomes" id="UP000663828">
    <property type="component" value="Unassembled WGS sequence"/>
</dbReference>
<feature type="region of interest" description="Disordered" evidence="4">
    <location>
        <begin position="665"/>
        <end position="692"/>
    </location>
</feature>
<keyword evidence="1" id="KW-0403">Intermediate filament</keyword>
<dbReference type="InterPro" id="IPR036415">
    <property type="entry name" value="Lamin_tail_dom_sf"/>
</dbReference>
<evidence type="ECO:0000256" key="4">
    <source>
        <dbReference type="SAM" id="MobiDB-lite"/>
    </source>
</evidence>
<accession>A0A815Z0F3</accession>
<dbReference type="PROSITE" id="PS51841">
    <property type="entry name" value="LTD"/>
    <property type="match status" value="1"/>
</dbReference>
<evidence type="ECO:0000256" key="1">
    <source>
        <dbReference type="ARBA" id="ARBA00022754"/>
    </source>
</evidence>
<feature type="coiled-coil region" evidence="3">
    <location>
        <begin position="301"/>
        <end position="374"/>
    </location>
</feature>
<evidence type="ECO:0000256" key="2">
    <source>
        <dbReference type="ARBA" id="ARBA00023054"/>
    </source>
</evidence>
<dbReference type="PROSITE" id="PS51842">
    <property type="entry name" value="IF_ROD_2"/>
    <property type="match status" value="1"/>
</dbReference>
<evidence type="ECO:0000259" key="6">
    <source>
        <dbReference type="PROSITE" id="PS51842"/>
    </source>
</evidence>
<dbReference type="GO" id="GO:0005652">
    <property type="term" value="C:nuclear lamina"/>
    <property type="evidence" value="ECO:0007669"/>
    <property type="project" value="TreeGrafter"/>
</dbReference>
<dbReference type="GO" id="GO:0005200">
    <property type="term" value="F:structural constituent of cytoskeleton"/>
    <property type="evidence" value="ECO:0007669"/>
    <property type="project" value="TreeGrafter"/>
</dbReference>
<feature type="compositionally biased region" description="Low complexity" evidence="4">
    <location>
        <begin position="607"/>
        <end position="616"/>
    </location>
</feature>
<feature type="region of interest" description="Disordered" evidence="4">
    <location>
        <begin position="2000"/>
        <end position="2019"/>
    </location>
</feature>
<feature type="coiled-coil region" evidence="3">
    <location>
        <begin position="58"/>
        <end position="128"/>
    </location>
</feature>
<dbReference type="PANTHER" id="PTHR45721">
    <property type="entry name" value="LAMIN DM0-RELATED"/>
    <property type="match status" value="1"/>
</dbReference>
<dbReference type="SUPFAM" id="SSF74853">
    <property type="entry name" value="Lamin A/C globular tail domain"/>
    <property type="match status" value="1"/>
</dbReference>
<evidence type="ECO:0000313" key="7">
    <source>
        <dbReference type="EMBL" id="CAF0888530.1"/>
    </source>
</evidence>
<dbReference type="SUPFAM" id="SSF64593">
    <property type="entry name" value="Intermediate filament protein, coiled coil region"/>
    <property type="match status" value="2"/>
</dbReference>
<dbReference type="Proteomes" id="UP000663852">
    <property type="component" value="Unassembled WGS sequence"/>
</dbReference>